<organism evidence="2 3">
    <name type="scientific">Zopfia rhizophila CBS 207.26</name>
    <dbReference type="NCBI Taxonomy" id="1314779"/>
    <lineage>
        <taxon>Eukaryota</taxon>
        <taxon>Fungi</taxon>
        <taxon>Dikarya</taxon>
        <taxon>Ascomycota</taxon>
        <taxon>Pezizomycotina</taxon>
        <taxon>Dothideomycetes</taxon>
        <taxon>Dothideomycetes incertae sedis</taxon>
        <taxon>Zopfiaceae</taxon>
        <taxon>Zopfia</taxon>
    </lineage>
</organism>
<accession>A0A6A6E162</accession>
<dbReference type="Proteomes" id="UP000800200">
    <property type="component" value="Unassembled WGS sequence"/>
</dbReference>
<dbReference type="OrthoDB" id="4770059at2759"/>
<gene>
    <name evidence="2" type="ORF">K469DRAFT_778477</name>
</gene>
<feature type="compositionally biased region" description="Low complexity" evidence="1">
    <location>
        <begin position="286"/>
        <end position="298"/>
    </location>
</feature>
<reference evidence="2" key="1">
    <citation type="journal article" date="2020" name="Stud. Mycol.">
        <title>101 Dothideomycetes genomes: a test case for predicting lifestyles and emergence of pathogens.</title>
        <authorList>
            <person name="Haridas S."/>
            <person name="Albert R."/>
            <person name="Binder M."/>
            <person name="Bloem J."/>
            <person name="Labutti K."/>
            <person name="Salamov A."/>
            <person name="Andreopoulos B."/>
            <person name="Baker S."/>
            <person name="Barry K."/>
            <person name="Bills G."/>
            <person name="Bluhm B."/>
            <person name="Cannon C."/>
            <person name="Castanera R."/>
            <person name="Culley D."/>
            <person name="Daum C."/>
            <person name="Ezra D."/>
            <person name="Gonzalez J."/>
            <person name="Henrissat B."/>
            <person name="Kuo A."/>
            <person name="Liang C."/>
            <person name="Lipzen A."/>
            <person name="Lutzoni F."/>
            <person name="Magnuson J."/>
            <person name="Mondo S."/>
            <person name="Nolan M."/>
            <person name="Ohm R."/>
            <person name="Pangilinan J."/>
            <person name="Park H.-J."/>
            <person name="Ramirez L."/>
            <person name="Alfaro M."/>
            <person name="Sun H."/>
            <person name="Tritt A."/>
            <person name="Yoshinaga Y."/>
            <person name="Zwiers L.-H."/>
            <person name="Turgeon B."/>
            <person name="Goodwin S."/>
            <person name="Spatafora J."/>
            <person name="Crous P."/>
            <person name="Grigoriev I."/>
        </authorList>
    </citation>
    <scope>NUCLEOTIDE SEQUENCE</scope>
    <source>
        <strain evidence="2">CBS 207.26</strain>
    </source>
</reference>
<sequence>MPIVGSTDSVTNVSDWSHSTVFTTLLSGTLSTINVPPLTTVYTPPASCVDRWMLGNGHTITEIAITPVTLDDGRITMVVTTLDSTSFAQNFTVFSTKPSTSSPSDPLYTSCQRYSVASYSPGVCPDGQTIAEVTEYQVQGPTGSVDRFWQASCCRRFDDLFIHRNMSQFNGLTPFESGMTFGSEWPRACLSSFSTPFRAYALLTTIPYSGASSSTVVYEYVTSTFVGGSFTNGYSSSTASNITTVTLGMAVADPVVVAWELQDFSLFPTGYASSLAQKIGVSLESTPTPATTSSLPQQTNPPSEPHNLSTGQKAGAREECCASGGTQYT</sequence>
<name>A0A6A6E162_9PEZI</name>
<evidence type="ECO:0000313" key="2">
    <source>
        <dbReference type="EMBL" id="KAF2185534.1"/>
    </source>
</evidence>
<proteinExistence type="predicted"/>
<evidence type="ECO:0000313" key="3">
    <source>
        <dbReference type="Proteomes" id="UP000800200"/>
    </source>
</evidence>
<dbReference type="AlphaFoldDB" id="A0A6A6E162"/>
<protein>
    <submittedName>
        <fullName evidence="2">Uncharacterized protein</fullName>
    </submittedName>
</protein>
<feature type="region of interest" description="Disordered" evidence="1">
    <location>
        <begin position="286"/>
        <end position="329"/>
    </location>
</feature>
<evidence type="ECO:0000256" key="1">
    <source>
        <dbReference type="SAM" id="MobiDB-lite"/>
    </source>
</evidence>
<dbReference type="EMBL" id="ML994633">
    <property type="protein sequence ID" value="KAF2185534.1"/>
    <property type="molecule type" value="Genomic_DNA"/>
</dbReference>
<keyword evidence="3" id="KW-1185">Reference proteome</keyword>